<evidence type="ECO:0000313" key="1">
    <source>
        <dbReference type="EMBL" id="KIK46834.1"/>
    </source>
</evidence>
<gene>
    <name evidence="1" type="ORF">CY34DRAFT_356249</name>
</gene>
<accession>A0A0D0BAS9</accession>
<dbReference type="AlphaFoldDB" id="A0A0D0BAS9"/>
<proteinExistence type="predicted"/>
<organism evidence="1 2">
    <name type="scientific">Suillus luteus UH-Slu-Lm8-n1</name>
    <dbReference type="NCBI Taxonomy" id="930992"/>
    <lineage>
        <taxon>Eukaryota</taxon>
        <taxon>Fungi</taxon>
        <taxon>Dikarya</taxon>
        <taxon>Basidiomycota</taxon>
        <taxon>Agaricomycotina</taxon>
        <taxon>Agaricomycetes</taxon>
        <taxon>Agaricomycetidae</taxon>
        <taxon>Boletales</taxon>
        <taxon>Suillineae</taxon>
        <taxon>Suillaceae</taxon>
        <taxon>Suillus</taxon>
    </lineage>
</organism>
<dbReference type="Proteomes" id="UP000054485">
    <property type="component" value="Unassembled WGS sequence"/>
</dbReference>
<dbReference type="HOGENOM" id="CLU_2528965_0_0_1"/>
<keyword evidence="2" id="KW-1185">Reference proteome</keyword>
<reference evidence="1 2" key="1">
    <citation type="submission" date="2014-04" db="EMBL/GenBank/DDBJ databases">
        <authorList>
            <consortium name="DOE Joint Genome Institute"/>
            <person name="Kuo A."/>
            <person name="Ruytinx J."/>
            <person name="Rineau F."/>
            <person name="Colpaert J."/>
            <person name="Kohler A."/>
            <person name="Nagy L.G."/>
            <person name="Floudas D."/>
            <person name="Copeland A."/>
            <person name="Barry K.W."/>
            <person name="Cichocki N."/>
            <person name="Veneault-Fourrey C."/>
            <person name="LaButti K."/>
            <person name="Lindquist E.A."/>
            <person name="Lipzen A."/>
            <person name="Lundell T."/>
            <person name="Morin E."/>
            <person name="Murat C."/>
            <person name="Sun H."/>
            <person name="Tunlid A."/>
            <person name="Henrissat B."/>
            <person name="Grigoriev I.V."/>
            <person name="Hibbett D.S."/>
            <person name="Martin F."/>
            <person name="Nordberg H.P."/>
            <person name="Cantor M.N."/>
            <person name="Hua S.X."/>
        </authorList>
    </citation>
    <scope>NUCLEOTIDE SEQUENCE [LARGE SCALE GENOMIC DNA]</scope>
    <source>
        <strain evidence="1 2">UH-Slu-Lm8-n1</strain>
    </source>
</reference>
<dbReference type="EMBL" id="KN835154">
    <property type="protein sequence ID" value="KIK46834.1"/>
    <property type="molecule type" value="Genomic_DNA"/>
</dbReference>
<reference evidence="2" key="2">
    <citation type="submission" date="2015-01" db="EMBL/GenBank/DDBJ databases">
        <title>Evolutionary Origins and Diversification of the Mycorrhizal Mutualists.</title>
        <authorList>
            <consortium name="DOE Joint Genome Institute"/>
            <consortium name="Mycorrhizal Genomics Consortium"/>
            <person name="Kohler A."/>
            <person name="Kuo A."/>
            <person name="Nagy L.G."/>
            <person name="Floudas D."/>
            <person name="Copeland A."/>
            <person name="Barry K.W."/>
            <person name="Cichocki N."/>
            <person name="Veneault-Fourrey C."/>
            <person name="LaButti K."/>
            <person name="Lindquist E.A."/>
            <person name="Lipzen A."/>
            <person name="Lundell T."/>
            <person name="Morin E."/>
            <person name="Murat C."/>
            <person name="Riley R."/>
            <person name="Ohm R."/>
            <person name="Sun H."/>
            <person name="Tunlid A."/>
            <person name="Henrissat B."/>
            <person name="Grigoriev I.V."/>
            <person name="Hibbett D.S."/>
            <person name="Martin F."/>
        </authorList>
    </citation>
    <scope>NUCLEOTIDE SEQUENCE [LARGE SCALE GENOMIC DNA]</scope>
    <source>
        <strain evidence="2">UH-Slu-Lm8-n1</strain>
    </source>
</reference>
<protein>
    <submittedName>
        <fullName evidence="1">Uncharacterized protein</fullName>
    </submittedName>
</protein>
<sequence length="84" mass="9485">MKGSRENVREGNTGQKAKTSGLVFHGSSAHILYCQKGLPIFALRDRVPSRSVKPKKLKRILVFACRVHIETYVKAGWCIFQLDI</sequence>
<evidence type="ECO:0000313" key="2">
    <source>
        <dbReference type="Proteomes" id="UP000054485"/>
    </source>
</evidence>
<dbReference type="InParanoid" id="A0A0D0BAS9"/>
<name>A0A0D0BAS9_9AGAM</name>